<proteinExistence type="predicted"/>
<dbReference type="CDD" id="cd06580">
    <property type="entry name" value="TM_PBP1_transp_TpRbsC_like"/>
    <property type="match status" value="1"/>
</dbReference>
<evidence type="ECO:0000256" key="4">
    <source>
        <dbReference type="ARBA" id="ARBA00022989"/>
    </source>
</evidence>
<feature type="transmembrane region" description="Helical" evidence="6">
    <location>
        <begin position="67"/>
        <end position="89"/>
    </location>
</feature>
<gene>
    <name evidence="7" type="ORF">METZ01_LOCUS84335</name>
</gene>
<feature type="transmembrane region" description="Helical" evidence="6">
    <location>
        <begin position="134"/>
        <end position="151"/>
    </location>
</feature>
<keyword evidence="3 6" id="KW-0812">Transmembrane</keyword>
<dbReference type="InterPro" id="IPR001851">
    <property type="entry name" value="ABC_transp_permease"/>
</dbReference>
<comment type="subcellular location">
    <subcellularLocation>
        <location evidence="1">Cell membrane</location>
        <topology evidence="1">Multi-pass membrane protein</topology>
    </subcellularLocation>
</comment>
<dbReference type="EMBL" id="UINC01007111">
    <property type="protein sequence ID" value="SVA31481.1"/>
    <property type="molecule type" value="Genomic_DNA"/>
</dbReference>
<dbReference type="AlphaFoldDB" id="A0A381UUR4"/>
<dbReference type="GO" id="GO:0005886">
    <property type="term" value="C:plasma membrane"/>
    <property type="evidence" value="ECO:0007669"/>
    <property type="project" value="UniProtKB-SubCell"/>
</dbReference>
<reference evidence="7" key="1">
    <citation type="submission" date="2018-05" db="EMBL/GenBank/DDBJ databases">
        <authorList>
            <person name="Lanie J.A."/>
            <person name="Ng W.-L."/>
            <person name="Kazmierczak K.M."/>
            <person name="Andrzejewski T.M."/>
            <person name="Davidsen T.M."/>
            <person name="Wayne K.J."/>
            <person name="Tettelin H."/>
            <person name="Glass J.I."/>
            <person name="Rusch D."/>
            <person name="Podicherti R."/>
            <person name="Tsui H.-C.T."/>
            <person name="Winkler M.E."/>
        </authorList>
    </citation>
    <scope>NUCLEOTIDE SEQUENCE</scope>
</reference>
<evidence type="ECO:0000256" key="5">
    <source>
        <dbReference type="ARBA" id="ARBA00023136"/>
    </source>
</evidence>
<dbReference type="PANTHER" id="PTHR43370:SF1">
    <property type="entry name" value="GUANOSINE ABC TRANSPORTER PERMEASE PROTEIN NUPQ"/>
    <property type="match status" value="1"/>
</dbReference>
<evidence type="ECO:0000256" key="1">
    <source>
        <dbReference type="ARBA" id="ARBA00004651"/>
    </source>
</evidence>
<protein>
    <submittedName>
        <fullName evidence="7">Uncharacterized protein</fullName>
    </submittedName>
</protein>
<keyword evidence="4 6" id="KW-1133">Transmembrane helix</keyword>
<evidence type="ECO:0000256" key="3">
    <source>
        <dbReference type="ARBA" id="ARBA00022692"/>
    </source>
</evidence>
<feature type="transmembrane region" description="Helical" evidence="6">
    <location>
        <begin position="216"/>
        <end position="242"/>
    </location>
</feature>
<dbReference type="GO" id="GO:0022857">
    <property type="term" value="F:transmembrane transporter activity"/>
    <property type="evidence" value="ECO:0007669"/>
    <property type="project" value="InterPro"/>
</dbReference>
<evidence type="ECO:0000313" key="7">
    <source>
        <dbReference type="EMBL" id="SVA31481.1"/>
    </source>
</evidence>
<evidence type="ECO:0000256" key="2">
    <source>
        <dbReference type="ARBA" id="ARBA00022475"/>
    </source>
</evidence>
<name>A0A381UUR4_9ZZZZ</name>
<keyword evidence="2" id="KW-1003">Cell membrane</keyword>
<dbReference type="Pfam" id="PF02653">
    <property type="entry name" value="BPD_transp_2"/>
    <property type="match status" value="1"/>
</dbReference>
<evidence type="ECO:0000256" key="6">
    <source>
        <dbReference type="SAM" id="Phobius"/>
    </source>
</evidence>
<dbReference type="PANTHER" id="PTHR43370">
    <property type="entry name" value="SUGAR ABC TRANSPORTER INTEGRAL MEMBRANE PROTEIN-RELATED"/>
    <property type="match status" value="1"/>
</dbReference>
<feature type="transmembrane region" description="Helical" evidence="6">
    <location>
        <begin position="38"/>
        <end position="60"/>
    </location>
</feature>
<keyword evidence="5 6" id="KW-0472">Membrane</keyword>
<organism evidence="7">
    <name type="scientific">marine metagenome</name>
    <dbReference type="NCBI Taxonomy" id="408172"/>
    <lineage>
        <taxon>unclassified sequences</taxon>
        <taxon>metagenomes</taxon>
        <taxon>ecological metagenomes</taxon>
    </lineage>
</organism>
<sequence>MAGLFSERSGVVDIGLEGKMLIAAFISAAAASVFGSPWIGLGAAIIASCIFAMVHGFATITHKGNQIVSGVAINIMASGLTMVLGLAWFKQGGQTPALANDERFLSITLPGVDIIDYIPILGDIYRELISGHNILVYLALLIVPLVWWVVYRTRFGLRLRAVGENPKAVDTAGLSVERLRYKALLIGGILCGIGGAYIATAHNAQFTKEMTAGSGFIALAALIFGKWRPYTVLSACFLFSFLKALEDRLQSVIIPGIGEVPVQFIEATPYLLTVILLAGFIGRAIPPKAVGEPYIKEL</sequence>
<feature type="transmembrane region" description="Helical" evidence="6">
    <location>
        <begin position="183"/>
        <end position="204"/>
    </location>
</feature>
<accession>A0A381UUR4</accession>